<evidence type="ECO:0000313" key="2">
    <source>
        <dbReference type="Proteomes" id="UP000339309"/>
    </source>
</evidence>
<evidence type="ECO:0000313" key="1">
    <source>
        <dbReference type="EMBL" id="EAC4553769.1"/>
    </source>
</evidence>
<comment type="caution">
    <text evidence="1">The sequence shown here is derived from an EMBL/GenBank/DDBJ whole genome shotgun (WGS) entry which is preliminary data.</text>
</comment>
<proteinExistence type="predicted"/>
<gene>
    <name evidence="1" type="ORF">ABZ57_14915</name>
</gene>
<accession>A0A823C938</accession>
<name>A0A823C938_LISMN</name>
<dbReference type="Proteomes" id="UP000339309">
    <property type="component" value="Unassembled WGS sequence"/>
</dbReference>
<reference evidence="1 2" key="1">
    <citation type="submission" date="2018-06" db="EMBL/GenBank/DDBJ databases">
        <authorList>
            <consortium name="PulseNet: The National Subtyping Network for Foodborne Disease Surveillance"/>
            <person name="Tarr C.L."/>
            <person name="Trees E."/>
            <person name="Katz L.S."/>
            <person name="Carleton-Romer H.A."/>
            <person name="Stroika S."/>
            <person name="Kucerova Z."/>
            <person name="Roache K.F."/>
            <person name="Sabol A.L."/>
            <person name="Besser J."/>
            <person name="Gerner-Smidt P."/>
        </authorList>
    </citation>
    <scope>NUCLEOTIDE SEQUENCE [LARGE SCALE GENOMIC DNA]</scope>
    <source>
        <strain evidence="1 2">2015L-6227</strain>
    </source>
</reference>
<organism evidence="1 2">
    <name type="scientific">Listeria monocytogenes</name>
    <dbReference type="NCBI Taxonomy" id="1639"/>
    <lineage>
        <taxon>Bacteria</taxon>
        <taxon>Bacillati</taxon>
        <taxon>Bacillota</taxon>
        <taxon>Bacilli</taxon>
        <taxon>Bacillales</taxon>
        <taxon>Listeriaceae</taxon>
        <taxon>Listeria</taxon>
    </lineage>
</organism>
<dbReference type="EMBL" id="AAAIKW010000017">
    <property type="protein sequence ID" value="EAC4553769.1"/>
    <property type="molecule type" value="Genomic_DNA"/>
</dbReference>
<protein>
    <submittedName>
        <fullName evidence="1">DUF1642 domain-containing protein</fullName>
    </submittedName>
</protein>
<dbReference type="RefSeq" id="WP_074046946.1">
    <property type="nucleotide sequence ID" value="NZ_CP016213.2"/>
</dbReference>
<dbReference type="AlphaFoldDB" id="A0A823C938"/>
<sequence length="127" mass="15010">MKFRKGDKVEFIWSGKLKQGVVTEIEETKNAISYQIKYSGDMGMTWLDERDLLSPDPVLKVPQFVADWFEQNKEGLEYRIGKYIYDFNIHAQESDAFYRFMNNVIGKPLETLISMQYGYYVQKEVIK</sequence>
<dbReference type="Pfam" id="PF07852">
    <property type="entry name" value="DUF1642"/>
    <property type="match status" value="1"/>
</dbReference>
<dbReference type="InterPro" id="IPR012865">
    <property type="entry name" value="DUF1642"/>
</dbReference>